<comment type="catalytic activity">
    <reaction evidence="9">
        <text>a 5'-end NAD(+)-phospho-ribonucleoside in mRNA + H2O = a 5'-end phospho-adenosine-phospho-ribonucleoside in mRNA + beta-nicotinamide D-ribonucleotide + 2 H(+)</text>
        <dbReference type="Rhea" id="RHEA:60876"/>
        <dbReference type="Rhea" id="RHEA-COMP:15698"/>
        <dbReference type="Rhea" id="RHEA-COMP:15719"/>
        <dbReference type="ChEBI" id="CHEBI:14649"/>
        <dbReference type="ChEBI" id="CHEBI:15377"/>
        <dbReference type="ChEBI" id="CHEBI:15378"/>
        <dbReference type="ChEBI" id="CHEBI:144029"/>
        <dbReference type="ChEBI" id="CHEBI:144051"/>
    </reaction>
    <physiologicalReaction direction="left-to-right" evidence="9">
        <dbReference type="Rhea" id="RHEA:60877"/>
    </physiologicalReaction>
</comment>
<dbReference type="PROSITE" id="PS00893">
    <property type="entry name" value="NUDIX_BOX"/>
    <property type="match status" value="1"/>
</dbReference>
<keyword evidence="8" id="KW-0520">NAD</keyword>
<dbReference type="Proteomes" id="UP000777482">
    <property type="component" value="Unassembled WGS sequence"/>
</dbReference>
<organism evidence="12 13">
    <name type="scientific">Rhodotorula mucilaginosa</name>
    <name type="common">Yeast</name>
    <name type="synonym">Rhodotorula rubra</name>
    <dbReference type="NCBI Taxonomy" id="5537"/>
    <lineage>
        <taxon>Eukaryota</taxon>
        <taxon>Fungi</taxon>
        <taxon>Dikarya</taxon>
        <taxon>Basidiomycota</taxon>
        <taxon>Pucciniomycotina</taxon>
        <taxon>Microbotryomycetes</taxon>
        <taxon>Sporidiobolales</taxon>
        <taxon>Sporidiobolaceae</taxon>
        <taxon>Rhodotorula</taxon>
    </lineage>
</organism>
<comment type="cofactor">
    <cofactor evidence="2">
        <name>Zn(2+)</name>
        <dbReference type="ChEBI" id="CHEBI:29105"/>
    </cofactor>
</comment>
<gene>
    <name evidence="12" type="primary">NPY1</name>
    <name evidence="12" type="ORF">C6P46_003057</name>
</gene>
<comment type="caution">
    <text evidence="12">The sequence shown here is derived from an EMBL/GenBank/DDBJ whole genome shotgun (WGS) entry which is preliminary data.</text>
</comment>
<dbReference type="AlphaFoldDB" id="A0A9P6W2N1"/>
<feature type="domain" description="Nudix hydrolase" evidence="11">
    <location>
        <begin position="282"/>
        <end position="413"/>
    </location>
</feature>
<evidence type="ECO:0000256" key="5">
    <source>
        <dbReference type="ARBA" id="ARBA00022723"/>
    </source>
</evidence>
<feature type="region of interest" description="Disordered" evidence="10">
    <location>
        <begin position="414"/>
        <end position="437"/>
    </location>
</feature>
<protein>
    <recommendedName>
        <fullName evidence="4">NAD(+) diphosphatase</fullName>
        <ecNumber evidence="4">3.6.1.22</ecNumber>
    </recommendedName>
</protein>
<dbReference type="GO" id="GO:0005777">
    <property type="term" value="C:peroxisome"/>
    <property type="evidence" value="ECO:0007669"/>
    <property type="project" value="TreeGrafter"/>
</dbReference>
<feature type="region of interest" description="Disordered" evidence="10">
    <location>
        <begin position="134"/>
        <end position="156"/>
    </location>
</feature>
<dbReference type="GO" id="GO:0005829">
    <property type="term" value="C:cytosol"/>
    <property type="evidence" value="ECO:0007669"/>
    <property type="project" value="TreeGrafter"/>
</dbReference>
<accession>A0A9P6W2N1</accession>
<evidence type="ECO:0000256" key="9">
    <source>
        <dbReference type="ARBA" id="ARBA00023679"/>
    </source>
</evidence>
<dbReference type="GO" id="GO:0006742">
    <property type="term" value="P:NADP+ catabolic process"/>
    <property type="evidence" value="ECO:0007669"/>
    <property type="project" value="TreeGrafter"/>
</dbReference>
<dbReference type="InterPro" id="IPR049734">
    <property type="entry name" value="NudC-like_C"/>
</dbReference>
<dbReference type="InterPro" id="IPR050241">
    <property type="entry name" value="NAD-cap_RNA_hydrolase_NudC"/>
</dbReference>
<evidence type="ECO:0000256" key="10">
    <source>
        <dbReference type="SAM" id="MobiDB-lite"/>
    </source>
</evidence>
<proteinExistence type="inferred from homology"/>
<dbReference type="GO" id="GO:0035529">
    <property type="term" value="F:NADH pyrophosphatase activity"/>
    <property type="evidence" value="ECO:0007669"/>
    <property type="project" value="TreeGrafter"/>
</dbReference>
<sequence>MQNYYAGSPLNRLSYLRSVPSFLASALESPKAKFIALDSLQPLCKDDKDGVRKLHYLKWKDVKDLVGPDPKHVFHGVDGKNEDDVPAMAVLGKPQQMQFRKAKVGELSAAEKRDYFLNQPALVFLGVDERSAPESAKSLPVSKPDENSTLETHSPHGDPYWAIDVSTFKHLKKRIMLEHGGAKVSCLGRPPIVAKLTNRTPPPPVYGATIGCADDAERGGFDRRRGEISHRLEHTESGELHFLKPVWAGWKRSCIPGEPASDGAEAEPACISRKGVHNFAYPRTDPVVIMAVLSPDRERILLGRQRTWPARFYSCLAGFIESGESLEEAVRREVYEEAGIVIGEVGYHSSQPWPFPSSLMFGCWGVAESATVDGDVRVDLDNELEDARFFTREQVLEVINSTKPMQLSREQVARLDGKEGAGGSEGVEEAKEKAKSEGSFLMPPATAIANTLVTAWATGKLFNQHPSGSSSPAAPATHKM</sequence>
<dbReference type="CDD" id="cd03429">
    <property type="entry name" value="NUDIX_NADH_pyrophosphatase_Nudt13"/>
    <property type="match status" value="1"/>
</dbReference>
<evidence type="ECO:0000259" key="11">
    <source>
        <dbReference type="PROSITE" id="PS51462"/>
    </source>
</evidence>
<dbReference type="InterPro" id="IPR015797">
    <property type="entry name" value="NUDIX_hydrolase-like_dom_sf"/>
</dbReference>
<evidence type="ECO:0000313" key="12">
    <source>
        <dbReference type="EMBL" id="KAG0662969.1"/>
    </source>
</evidence>
<dbReference type="Pfam" id="PF00293">
    <property type="entry name" value="NUDIX"/>
    <property type="match status" value="1"/>
</dbReference>
<evidence type="ECO:0000256" key="3">
    <source>
        <dbReference type="ARBA" id="ARBA00009595"/>
    </source>
</evidence>
<comment type="cofactor">
    <cofactor evidence="1">
        <name>Mg(2+)</name>
        <dbReference type="ChEBI" id="CHEBI:18420"/>
    </cofactor>
</comment>
<keyword evidence="13" id="KW-1185">Reference proteome</keyword>
<dbReference type="EC" id="3.6.1.22" evidence="4"/>
<dbReference type="PANTHER" id="PTHR42904">
    <property type="entry name" value="NUDIX HYDROLASE, NUDC SUBFAMILY"/>
    <property type="match status" value="1"/>
</dbReference>
<dbReference type="EMBL" id="PUHQ01000023">
    <property type="protein sequence ID" value="KAG0662969.1"/>
    <property type="molecule type" value="Genomic_DNA"/>
</dbReference>
<evidence type="ECO:0000256" key="8">
    <source>
        <dbReference type="ARBA" id="ARBA00023027"/>
    </source>
</evidence>
<comment type="similarity">
    <text evidence="3">Belongs to the Nudix hydrolase family. NudC subfamily.</text>
</comment>
<dbReference type="InterPro" id="IPR000086">
    <property type="entry name" value="NUDIX_hydrolase_dom"/>
</dbReference>
<dbReference type="GO" id="GO:0019677">
    <property type="term" value="P:NAD+ catabolic process"/>
    <property type="evidence" value="ECO:0007669"/>
    <property type="project" value="TreeGrafter"/>
</dbReference>
<dbReference type="InterPro" id="IPR020084">
    <property type="entry name" value="NUDIX_hydrolase_CS"/>
</dbReference>
<dbReference type="SUPFAM" id="SSF55811">
    <property type="entry name" value="Nudix"/>
    <property type="match status" value="1"/>
</dbReference>
<reference evidence="12 13" key="1">
    <citation type="submission" date="2020-11" db="EMBL/GenBank/DDBJ databases">
        <title>Kefir isolates.</title>
        <authorList>
            <person name="Marcisauskas S."/>
            <person name="Kim Y."/>
            <person name="Blasche S."/>
        </authorList>
    </citation>
    <scope>NUCLEOTIDE SEQUENCE [LARGE SCALE GENOMIC DNA]</scope>
    <source>
        <strain evidence="12 13">KR</strain>
    </source>
</reference>
<keyword evidence="6" id="KW-0378">Hydrolase</keyword>
<keyword evidence="5" id="KW-0479">Metal-binding</keyword>
<evidence type="ECO:0000256" key="6">
    <source>
        <dbReference type="ARBA" id="ARBA00022801"/>
    </source>
</evidence>
<dbReference type="PROSITE" id="PS51462">
    <property type="entry name" value="NUDIX"/>
    <property type="match status" value="1"/>
</dbReference>
<evidence type="ECO:0000313" key="13">
    <source>
        <dbReference type="Proteomes" id="UP000777482"/>
    </source>
</evidence>
<dbReference type="PANTHER" id="PTHR42904:SF6">
    <property type="entry name" value="NAD-CAPPED RNA HYDROLASE NUDT12"/>
    <property type="match status" value="1"/>
</dbReference>
<dbReference type="GO" id="GO:0046872">
    <property type="term" value="F:metal ion binding"/>
    <property type="evidence" value="ECO:0007669"/>
    <property type="project" value="UniProtKB-KW"/>
</dbReference>
<name>A0A9P6W2N1_RHOMI</name>
<dbReference type="OrthoDB" id="10249612at2759"/>
<evidence type="ECO:0000256" key="4">
    <source>
        <dbReference type="ARBA" id="ARBA00012381"/>
    </source>
</evidence>
<dbReference type="Gene3D" id="3.90.79.10">
    <property type="entry name" value="Nucleoside Triphosphate Pyrophosphohydrolase"/>
    <property type="match status" value="1"/>
</dbReference>
<evidence type="ECO:0000256" key="2">
    <source>
        <dbReference type="ARBA" id="ARBA00001947"/>
    </source>
</evidence>
<evidence type="ECO:0000256" key="7">
    <source>
        <dbReference type="ARBA" id="ARBA00022842"/>
    </source>
</evidence>
<keyword evidence="7" id="KW-0460">Magnesium</keyword>
<evidence type="ECO:0000256" key="1">
    <source>
        <dbReference type="ARBA" id="ARBA00001946"/>
    </source>
</evidence>